<gene>
    <name evidence="15" type="ORF">CK820_G0008545</name>
</gene>
<dbReference type="Pfam" id="PF01843">
    <property type="entry name" value="DIL"/>
    <property type="match status" value="1"/>
</dbReference>
<evidence type="ECO:0000259" key="14">
    <source>
        <dbReference type="PROSITE" id="PS51844"/>
    </source>
</evidence>
<keyword evidence="3 10" id="KW-0547">Nucleotide-binding</keyword>
<dbReference type="InterPro" id="IPR001609">
    <property type="entry name" value="Myosin_head_motor_dom-like"/>
</dbReference>
<dbReference type="Gene3D" id="3.30.70.1590">
    <property type="match status" value="1"/>
</dbReference>
<dbReference type="FunFam" id="1.20.5.190:FF:000001">
    <property type="entry name" value="unconventional myosin-Va"/>
    <property type="match status" value="1"/>
</dbReference>
<dbReference type="InterPro" id="IPR002710">
    <property type="entry name" value="Dilute_dom"/>
</dbReference>
<evidence type="ECO:0000256" key="5">
    <source>
        <dbReference type="ARBA" id="ARBA00022860"/>
    </source>
</evidence>
<evidence type="ECO:0000313" key="16">
    <source>
        <dbReference type="Proteomes" id="UP000236370"/>
    </source>
</evidence>
<dbReference type="Proteomes" id="UP000236370">
    <property type="component" value="Unassembled WGS sequence"/>
</dbReference>
<feature type="region of interest" description="Actin-binding" evidence="10">
    <location>
        <begin position="590"/>
        <end position="612"/>
    </location>
</feature>
<dbReference type="InterPro" id="IPR004009">
    <property type="entry name" value="SH3_Myosin"/>
</dbReference>
<dbReference type="Gene3D" id="1.20.5.190">
    <property type="match status" value="2"/>
</dbReference>
<dbReference type="InterPro" id="IPR037991">
    <property type="entry name" value="Myo5c_CBD"/>
</dbReference>
<keyword evidence="6 11" id="KW-0175">Coiled coil</keyword>
<comment type="caution">
    <text evidence="15">The sequence shown here is derived from an EMBL/GenBank/DDBJ whole genome shotgun (WGS) entry which is preliminary data.</text>
</comment>
<feature type="coiled-coil region" evidence="11">
    <location>
        <begin position="1056"/>
        <end position="1182"/>
    </location>
</feature>
<keyword evidence="4 10" id="KW-0067">ATP-binding</keyword>
<dbReference type="Gene3D" id="1.10.10.820">
    <property type="match status" value="1"/>
</dbReference>
<dbReference type="GO" id="GO:0005524">
    <property type="term" value="F:ATP binding"/>
    <property type="evidence" value="ECO:0007669"/>
    <property type="project" value="UniProtKB-UniRule"/>
</dbReference>
<evidence type="ECO:0000259" key="12">
    <source>
        <dbReference type="PROSITE" id="PS51126"/>
    </source>
</evidence>
<dbReference type="InterPro" id="IPR027417">
    <property type="entry name" value="P-loop_NTPase"/>
</dbReference>
<dbReference type="SMART" id="SM01132">
    <property type="entry name" value="DIL"/>
    <property type="match status" value="1"/>
</dbReference>
<dbReference type="InterPro" id="IPR036103">
    <property type="entry name" value="MYSc_Myo5"/>
</dbReference>
<dbReference type="GO" id="GO:0005516">
    <property type="term" value="F:calmodulin binding"/>
    <property type="evidence" value="ECO:0007669"/>
    <property type="project" value="UniProtKB-KW"/>
</dbReference>
<dbReference type="Gene3D" id="6.10.220.10">
    <property type="match status" value="1"/>
</dbReference>
<feature type="domain" description="Myosin N-terminal SH3-like" evidence="14">
    <location>
        <begin position="8"/>
        <end position="62"/>
    </location>
</feature>
<evidence type="ECO:0000256" key="9">
    <source>
        <dbReference type="ARBA" id="ARBA00023203"/>
    </source>
</evidence>
<evidence type="ECO:0000256" key="3">
    <source>
        <dbReference type="ARBA" id="ARBA00022741"/>
    </source>
</evidence>
<dbReference type="PROSITE" id="PS50096">
    <property type="entry name" value="IQ"/>
    <property type="match status" value="4"/>
</dbReference>
<evidence type="ECO:0000256" key="6">
    <source>
        <dbReference type="ARBA" id="ARBA00023054"/>
    </source>
</evidence>
<evidence type="ECO:0000256" key="1">
    <source>
        <dbReference type="ARBA" id="ARBA00008314"/>
    </source>
</evidence>
<sequence length="1554" mass="180582">MAVAELYTQYNRVWIPDPEEVWKSAEIAKDYRVGDKVLRLLLEDGTELDYSVNTESLPPLRNPDILVGENDLTALSYLHEPAVLHNLRIRFAESKLIYTYSGIILVAMNPYKQLPIYGDAIIHAYSGQNMGDMDPHIFAVAEEAYKQMARNNRNQSIIVSGESGAGKTVSARYAMRYFATVSKSGSNAHVEDKVLASNPITEAVGNAKTTRNDNSSRFGKYTEISFDEQNQIIGANMRTYLLEKSRVVFQSENERNYHIFYQLCASAQQSEFKHLKLGSAEEFNYTRMGGNTVIEGVNDRAEMVETQKTFALLGFKEDFQMDVFKILAAILHLGNVQITAVGNERSSVSEDDSHLKVFCELLGLESGRVAQWLCNRKIVTSSETVVKPMTRPQAVNARDALAKKIYAHLFDFIVERINQALQFSGKQHTFIGVLDIYGFETFDVNSFEQFCINYANEKLQQQFNMHVFKLEQEEYVKEDIPWTLIDFYDNQPVIDLIEAKMGILELLDEECLVEYKCEGFLEKNRDTVYDMLVEILRASKFHLCANFFQENPTPPSPFGSMITVKSAKQVIKPNSKHFRTTVGSKFRSSLYLLMETLNATTPHYVRCIKPNDEKLPFEFDSKRIVQQLRACGVLETIRISAQSYPSRWTYIEFYSRYGILMTKQELSFSDKKEVCKVVLHRLIQDSNQYQFGKTKIFFRAGQVAYLEKLRLDKLRQSCVMVQKHMRGWLQRKKFLRERRAALIIQQYFRGQQTVRKAITAVALKEAWAAIIIQKHCRGYLVRSLYQLIRMATITMQAYTRGFLARRRYRKMLEEHKAVILQKYARAWLARRRFQSIRRFVLNIQLTYRVQRLQKKLEDQNKENHGLVEKLTSLAALRAGDVEKIQKLEAELEKAATHRRNYEEKGKRYRDAVEEKLAKLQKHNSELETQKEQIQLKLQEKTEELKEKMSEITKQLLESYDIEDVRSRLSVEDLEHLNEDGELWFAYEGLKKATRVLESHFQSQKDCYEKEIEALNFKVVHLSQEINHLQKLFREENDINESIRHEVTRLTSENMMIPDFKQQISKLEKQKQDLEIRLNEQAEKMKGKLEELSNQLHRSQEEEGTQRKALEAQNEIHTKEKEKLIDKIQEMQEASDHLKKQFETESEVKCNFRQEASRLTLENRDLEEELDMKDRVIKKLQDQVKTLSKTIGKDLKPRGVVVNMIPGLPAHILFMCVRYADSLNDANMLKSLMNSTINGIKQVVKEHLEDFEMLSFWLSNTCHFLNCLKQYSGEEEFMKHSSPQQNKNCLNNFDLSEYRQILSDVAIRIYHQFIIIMEKNIQPIIVPGMLEYESLQGISGLKPTGFRKRSSSIDDTDGYTMTSVLQQLSYFYTTMCQNGLDPELVRQAVKQLFFLIGAVTLNSLFLRKDMCSCRKGMQIRCNISYLEEWLKDKNLQNSLAKESLEPLSQAAWLLQVKKTTDSDAKEIYERCTSLSAVQIIKILNSYTPIDDFEKRVTPSFVRKVQVLLNSREDSSQLMLDTKYLFQVTFPFTPSPHALEMIQIPSSFKLGFLNRL</sequence>
<feature type="binding site" evidence="10">
    <location>
        <begin position="161"/>
        <end position="168"/>
    </location>
    <ligand>
        <name>ATP</name>
        <dbReference type="ChEBI" id="CHEBI:30616"/>
    </ligand>
</feature>
<evidence type="ECO:0000256" key="10">
    <source>
        <dbReference type="PROSITE-ProRule" id="PRU00782"/>
    </source>
</evidence>
<evidence type="ECO:0000256" key="2">
    <source>
        <dbReference type="ARBA" id="ARBA00022737"/>
    </source>
</evidence>
<dbReference type="PROSITE" id="PS51844">
    <property type="entry name" value="SH3_LIKE"/>
    <property type="match status" value="1"/>
</dbReference>
<feature type="coiled-coil region" evidence="11">
    <location>
        <begin position="842"/>
        <end position="957"/>
    </location>
</feature>
<dbReference type="SMART" id="SM00015">
    <property type="entry name" value="IQ"/>
    <property type="match status" value="5"/>
</dbReference>
<protein>
    <submittedName>
        <fullName evidence="15">MYO5C isoform 7</fullName>
    </submittedName>
</protein>
<dbReference type="FunFam" id="1.20.120.720:FF:000016">
    <property type="entry name" value="Myosin VB"/>
    <property type="match status" value="1"/>
</dbReference>
<keyword evidence="2" id="KW-0677">Repeat</keyword>
<dbReference type="EMBL" id="NBAG03000224">
    <property type="protein sequence ID" value="PNI74818.1"/>
    <property type="molecule type" value="Genomic_DNA"/>
</dbReference>
<name>A0A2J8NST4_PANTR</name>
<comment type="similarity">
    <text evidence="1 10">Belongs to the TRAFAC class myosin-kinesin ATPase superfamily. Myosin family.</text>
</comment>
<dbReference type="CDD" id="cd15476">
    <property type="entry name" value="Myo5c_CBD"/>
    <property type="match status" value="1"/>
</dbReference>
<accession>A0A2J8NST4</accession>
<dbReference type="PROSITE" id="PS51456">
    <property type="entry name" value="MYOSIN_MOTOR"/>
    <property type="match status" value="1"/>
</dbReference>
<dbReference type="GO" id="GO:0003779">
    <property type="term" value="F:actin binding"/>
    <property type="evidence" value="ECO:0007669"/>
    <property type="project" value="UniProtKB-KW"/>
</dbReference>
<dbReference type="Pfam" id="PF00612">
    <property type="entry name" value="IQ"/>
    <property type="match status" value="4"/>
</dbReference>
<dbReference type="InterPro" id="IPR000048">
    <property type="entry name" value="IQ_motif_EF-hand-BS"/>
</dbReference>
<organism evidence="15 16">
    <name type="scientific">Pan troglodytes</name>
    <name type="common">Chimpanzee</name>
    <dbReference type="NCBI Taxonomy" id="9598"/>
    <lineage>
        <taxon>Eukaryota</taxon>
        <taxon>Metazoa</taxon>
        <taxon>Chordata</taxon>
        <taxon>Craniata</taxon>
        <taxon>Vertebrata</taxon>
        <taxon>Euteleostomi</taxon>
        <taxon>Mammalia</taxon>
        <taxon>Eutheria</taxon>
        <taxon>Euarchontoglires</taxon>
        <taxon>Primates</taxon>
        <taxon>Haplorrhini</taxon>
        <taxon>Catarrhini</taxon>
        <taxon>Hominidae</taxon>
        <taxon>Pan</taxon>
    </lineage>
</organism>
<evidence type="ECO:0000256" key="8">
    <source>
        <dbReference type="ARBA" id="ARBA00023175"/>
    </source>
</evidence>
<evidence type="ECO:0000256" key="11">
    <source>
        <dbReference type="SAM" id="Coils"/>
    </source>
</evidence>
<reference evidence="15 16" key="1">
    <citation type="submission" date="2017-12" db="EMBL/GenBank/DDBJ databases">
        <title>High-resolution comparative analysis of great ape genomes.</title>
        <authorList>
            <person name="Pollen A."/>
            <person name="Hastie A."/>
            <person name="Hormozdiari F."/>
            <person name="Dougherty M."/>
            <person name="Liu R."/>
            <person name="Chaisson M."/>
            <person name="Hoppe E."/>
            <person name="Hill C."/>
            <person name="Pang A."/>
            <person name="Hillier L."/>
            <person name="Baker C."/>
            <person name="Armstrong J."/>
            <person name="Shendure J."/>
            <person name="Paten B."/>
            <person name="Wilson R."/>
            <person name="Chao H."/>
            <person name="Schneider V."/>
            <person name="Ventura M."/>
            <person name="Kronenberg Z."/>
            <person name="Murali S."/>
            <person name="Gordon D."/>
            <person name="Cantsilieris S."/>
            <person name="Munson K."/>
            <person name="Nelson B."/>
            <person name="Raja A."/>
            <person name="Underwood J."/>
            <person name="Diekhans M."/>
            <person name="Fiddes I."/>
            <person name="Haussler D."/>
            <person name="Eichler E."/>
        </authorList>
    </citation>
    <scope>NUCLEOTIDE SEQUENCE [LARGE SCALE GENOMIC DNA]</scope>
    <source>
        <strain evidence="15">Yerkes chimp pedigree #C0471</strain>
    </source>
</reference>
<dbReference type="Gene3D" id="3.40.850.10">
    <property type="entry name" value="Kinesin motor domain"/>
    <property type="match status" value="2"/>
</dbReference>
<dbReference type="PRINTS" id="PR00193">
    <property type="entry name" value="MYOSINHEAVY"/>
</dbReference>
<dbReference type="SMART" id="SM00242">
    <property type="entry name" value="MYSc"/>
    <property type="match status" value="1"/>
</dbReference>
<proteinExistence type="inferred from homology"/>
<evidence type="ECO:0000259" key="13">
    <source>
        <dbReference type="PROSITE" id="PS51456"/>
    </source>
</evidence>
<dbReference type="GO" id="GO:0003774">
    <property type="term" value="F:cytoskeletal motor activity"/>
    <property type="evidence" value="ECO:0007669"/>
    <property type="project" value="UniProtKB-UniRule"/>
</dbReference>
<evidence type="ECO:0000256" key="7">
    <source>
        <dbReference type="ARBA" id="ARBA00023123"/>
    </source>
</evidence>
<dbReference type="InterPro" id="IPR036961">
    <property type="entry name" value="Kinesin_motor_dom_sf"/>
</dbReference>
<dbReference type="Pfam" id="PF00063">
    <property type="entry name" value="Myosin_head"/>
    <property type="match status" value="1"/>
</dbReference>
<dbReference type="CDD" id="cd01380">
    <property type="entry name" value="MYSc_Myo5"/>
    <property type="match status" value="1"/>
</dbReference>
<keyword evidence="9 10" id="KW-0009">Actin-binding</keyword>
<evidence type="ECO:0000256" key="4">
    <source>
        <dbReference type="ARBA" id="ARBA00022840"/>
    </source>
</evidence>
<dbReference type="SUPFAM" id="SSF52540">
    <property type="entry name" value="P-loop containing nucleoside triphosphate hydrolases"/>
    <property type="match status" value="2"/>
</dbReference>
<dbReference type="PROSITE" id="PS51126">
    <property type="entry name" value="DILUTE"/>
    <property type="match status" value="1"/>
</dbReference>
<evidence type="ECO:0000313" key="15">
    <source>
        <dbReference type="EMBL" id="PNI74818.1"/>
    </source>
</evidence>
<dbReference type="PANTHER" id="PTHR13140:SF313">
    <property type="entry name" value="UNCONVENTIONAL MYOSIN-VC"/>
    <property type="match status" value="1"/>
</dbReference>
<dbReference type="GO" id="GO:0016459">
    <property type="term" value="C:myosin complex"/>
    <property type="evidence" value="ECO:0007669"/>
    <property type="project" value="UniProtKB-KW"/>
</dbReference>
<keyword evidence="7 10" id="KW-0518">Myosin</keyword>
<feature type="domain" description="Myosin motor" evidence="13">
    <location>
        <begin position="67"/>
        <end position="711"/>
    </location>
</feature>
<dbReference type="FunFam" id="3.40.850.10:FF:000089">
    <property type="entry name" value="Myosin VC"/>
    <property type="match status" value="1"/>
</dbReference>
<keyword evidence="8 10" id="KW-0505">Motor protein</keyword>
<feature type="domain" description="Dilute" evidence="12">
    <location>
        <begin position="1233"/>
        <end position="1509"/>
    </location>
</feature>
<dbReference type="Gene3D" id="1.20.58.530">
    <property type="match status" value="2"/>
</dbReference>
<dbReference type="FunFam" id="3.30.70.1590:FF:000005">
    <property type="entry name" value="unconventional myosin-Vc"/>
    <property type="match status" value="1"/>
</dbReference>
<dbReference type="PANTHER" id="PTHR13140">
    <property type="entry name" value="MYOSIN"/>
    <property type="match status" value="1"/>
</dbReference>
<dbReference type="Gene3D" id="1.20.120.720">
    <property type="entry name" value="Myosin VI head, motor domain, U50 subdomain"/>
    <property type="match status" value="2"/>
</dbReference>
<keyword evidence="5" id="KW-0112">Calmodulin-binding</keyword>